<name>E6TR35_EVAC2</name>
<reference evidence="1 2" key="1">
    <citation type="submission" date="2010-12" db="EMBL/GenBank/DDBJ databases">
        <title>Complete sequence of Bacillus cellulosilyticus DSM 2522.</title>
        <authorList>
            <consortium name="US DOE Joint Genome Institute"/>
            <person name="Lucas S."/>
            <person name="Copeland A."/>
            <person name="Lapidus A."/>
            <person name="Cheng J.-F."/>
            <person name="Bruce D."/>
            <person name="Goodwin L."/>
            <person name="Pitluck S."/>
            <person name="Chertkov O."/>
            <person name="Detter J.C."/>
            <person name="Han C."/>
            <person name="Tapia R."/>
            <person name="Land M."/>
            <person name="Hauser L."/>
            <person name="Jeffries C."/>
            <person name="Kyrpides N."/>
            <person name="Ivanova N."/>
            <person name="Mikhailova N."/>
            <person name="Brumm P."/>
            <person name="Mead D."/>
            <person name="Woyke T."/>
        </authorList>
    </citation>
    <scope>NUCLEOTIDE SEQUENCE [LARGE SCALE GENOMIC DNA]</scope>
    <source>
        <strain evidence="2">ATCC 21833 / DSM 2522 / FERM P-1141 / JCM 9156 / N-4</strain>
    </source>
</reference>
<accession>E6TR35</accession>
<dbReference type="eggNOG" id="ENOG50320CA">
    <property type="taxonomic scope" value="Bacteria"/>
</dbReference>
<dbReference type="RefSeq" id="WP_013487752.1">
    <property type="nucleotide sequence ID" value="NC_014829.1"/>
</dbReference>
<sequence>MEKLVSKGEFLAADQLRKEFQVEASFYQTNIGKKKYQCRNHAVIMRKGFTRNDQADAVILMANPGSCSPSDRSYEFPTVQGIVKSIPYISVNDDPTQRQLMRLMKLLDWNVISIVNLSDFCSGSMKKFGENLKQAEKYNFDNHTIFAEDRVKELELLLSGPKTKLILAWGKNTNIRKLANKVLCNLPVEKILYGLRYKSPKWGFRHPYPMIPDKCKAWLEDMDEQLNDTDTNNRAY</sequence>
<dbReference type="Proteomes" id="UP000001401">
    <property type="component" value="Chromosome"/>
</dbReference>
<keyword evidence="2" id="KW-1185">Reference proteome</keyword>
<gene>
    <name evidence="1" type="ordered locus">Bcell_1143</name>
</gene>
<evidence type="ECO:0000313" key="2">
    <source>
        <dbReference type="Proteomes" id="UP000001401"/>
    </source>
</evidence>
<dbReference type="KEGG" id="bco:Bcell_1143"/>
<dbReference type="HOGENOM" id="CLU_107464_0_0_9"/>
<evidence type="ECO:0008006" key="3">
    <source>
        <dbReference type="Google" id="ProtNLM"/>
    </source>
</evidence>
<organism evidence="1 2">
    <name type="scientific">Evansella cellulosilytica (strain ATCC 21833 / DSM 2522 / FERM P-1141 / JCM 9156 / N-4)</name>
    <name type="common">Bacillus cellulosilyticus</name>
    <dbReference type="NCBI Taxonomy" id="649639"/>
    <lineage>
        <taxon>Bacteria</taxon>
        <taxon>Bacillati</taxon>
        <taxon>Bacillota</taxon>
        <taxon>Bacilli</taxon>
        <taxon>Bacillales</taxon>
        <taxon>Bacillaceae</taxon>
        <taxon>Evansella</taxon>
    </lineage>
</organism>
<proteinExistence type="predicted"/>
<evidence type="ECO:0000313" key="1">
    <source>
        <dbReference type="EMBL" id="ADU29411.1"/>
    </source>
</evidence>
<dbReference type="STRING" id="649639.Bcell_1143"/>
<dbReference type="AlphaFoldDB" id="E6TR35"/>
<dbReference type="OrthoDB" id="8478178at2"/>
<dbReference type="EMBL" id="CP002394">
    <property type="protein sequence ID" value="ADU29411.1"/>
    <property type="molecule type" value="Genomic_DNA"/>
</dbReference>
<protein>
    <recommendedName>
        <fullName evidence="3">DUF1643 domain-containing protein</fullName>
    </recommendedName>
</protein>